<dbReference type="GeneID" id="9686246"/>
<evidence type="ECO:0000313" key="3">
    <source>
        <dbReference type="Proteomes" id="UP000001876"/>
    </source>
</evidence>
<reference evidence="2 3" key="1">
    <citation type="journal article" date="2009" name="Science">
        <title>Green evolution and dynamic adaptations revealed by genomes of the marine picoeukaryotes Micromonas.</title>
        <authorList>
            <person name="Worden A.Z."/>
            <person name="Lee J.H."/>
            <person name="Mock T."/>
            <person name="Rouze P."/>
            <person name="Simmons M.P."/>
            <person name="Aerts A.L."/>
            <person name="Allen A.E."/>
            <person name="Cuvelier M.L."/>
            <person name="Derelle E."/>
            <person name="Everett M.V."/>
            <person name="Foulon E."/>
            <person name="Grimwood J."/>
            <person name="Gundlach H."/>
            <person name="Henrissat B."/>
            <person name="Napoli C."/>
            <person name="McDonald S.M."/>
            <person name="Parker M.S."/>
            <person name="Rombauts S."/>
            <person name="Salamov A."/>
            <person name="Von Dassow P."/>
            <person name="Badger J.H."/>
            <person name="Coutinho P.M."/>
            <person name="Demir E."/>
            <person name="Dubchak I."/>
            <person name="Gentemann C."/>
            <person name="Eikrem W."/>
            <person name="Gready J.E."/>
            <person name="John U."/>
            <person name="Lanier W."/>
            <person name="Lindquist E.A."/>
            <person name="Lucas S."/>
            <person name="Mayer K.F."/>
            <person name="Moreau H."/>
            <person name="Not F."/>
            <person name="Otillar R."/>
            <person name="Panaud O."/>
            <person name="Pangilinan J."/>
            <person name="Paulsen I."/>
            <person name="Piegu B."/>
            <person name="Poliakov A."/>
            <person name="Robbens S."/>
            <person name="Schmutz J."/>
            <person name="Toulza E."/>
            <person name="Wyss T."/>
            <person name="Zelensky A."/>
            <person name="Zhou K."/>
            <person name="Armbrust E.V."/>
            <person name="Bhattacharya D."/>
            <person name="Goodenough U.W."/>
            <person name="Van de Peer Y."/>
            <person name="Grigoriev I.V."/>
        </authorList>
    </citation>
    <scope>NUCLEOTIDE SEQUENCE [LARGE SCALE GENOMIC DNA]</scope>
    <source>
        <strain evidence="2 3">CCMP1545</strain>
    </source>
</reference>
<dbReference type="AlphaFoldDB" id="C1MY49"/>
<organism evidence="3">
    <name type="scientific">Micromonas pusilla (strain CCMP1545)</name>
    <name type="common">Picoplanktonic green alga</name>
    <dbReference type="NCBI Taxonomy" id="564608"/>
    <lineage>
        <taxon>Eukaryota</taxon>
        <taxon>Viridiplantae</taxon>
        <taxon>Chlorophyta</taxon>
        <taxon>Mamiellophyceae</taxon>
        <taxon>Mamiellales</taxon>
        <taxon>Mamiellaceae</taxon>
        <taxon>Micromonas</taxon>
    </lineage>
</organism>
<proteinExistence type="predicted"/>
<name>C1MY49_MICPC</name>
<dbReference type="EMBL" id="GG663742">
    <property type="protein sequence ID" value="EEH55578.1"/>
    <property type="molecule type" value="Genomic_DNA"/>
</dbReference>
<accession>C1MY49</accession>
<evidence type="ECO:0000256" key="1">
    <source>
        <dbReference type="SAM" id="MobiDB-lite"/>
    </source>
</evidence>
<gene>
    <name evidence="2" type="ORF">MICPUCDRAFT_69293</name>
</gene>
<keyword evidence="3" id="KW-1185">Reference proteome</keyword>
<feature type="region of interest" description="Disordered" evidence="1">
    <location>
        <begin position="71"/>
        <end position="114"/>
    </location>
</feature>
<feature type="region of interest" description="Disordered" evidence="1">
    <location>
        <begin position="25"/>
        <end position="57"/>
    </location>
</feature>
<sequence>MVRRARSRWNASPAGGLWIRPSLLWWSSRPRPGPGPGPARRRSRCPRTRRRDGDDGHAAFQWCELRGFDPSATIEDWNDGSTTAAGSRREASDPSGEGGGSSSKRTRGSSTSPR</sequence>
<evidence type="ECO:0000313" key="2">
    <source>
        <dbReference type="EMBL" id="EEH55578.1"/>
    </source>
</evidence>
<protein>
    <submittedName>
        <fullName evidence="2">Predicted protein</fullName>
    </submittedName>
</protein>
<feature type="compositionally biased region" description="Basic residues" evidence="1">
    <location>
        <begin position="39"/>
        <end position="50"/>
    </location>
</feature>
<dbReference type="Proteomes" id="UP000001876">
    <property type="component" value="Unassembled WGS sequence"/>
</dbReference>
<dbReference type="RefSeq" id="XP_003060809.1">
    <property type="nucleotide sequence ID" value="XM_003060763.1"/>
</dbReference>
<dbReference type="KEGG" id="mpp:MICPUCDRAFT_69293"/>